<dbReference type="OrthoDB" id="9803036at2"/>
<protein>
    <submittedName>
        <fullName evidence="1">Gamma carbonic anhydrase family protein</fullName>
    </submittedName>
</protein>
<comment type="caution">
    <text evidence="1">The sequence shown here is derived from an EMBL/GenBank/DDBJ whole genome shotgun (WGS) entry which is preliminary data.</text>
</comment>
<reference evidence="1 2" key="1">
    <citation type="submission" date="2019-06" db="EMBL/GenBank/DDBJ databases">
        <authorList>
            <person name="Li F."/>
        </authorList>
    </citation>
    <scope>NUCLEOTIDE SEQUENCE [LARGE SCALE GENOMIC DNA]</scope>
    <source>
        <strain evidence="1 2">10F1D-1</strain>
    </source>
</reference>
<accession>A0A506XS13</accession>
<dbReference type="InterPro" id="IPR050484">
    <property type="entry name" value="Transf_Hexapept/Carb_Anhydrase"/>
</dbReference>
<evidence type="ECO:0000313" key="1">
    <source>
        <dbReference type="EMBL" id="TPW75421.1"/>
    </source>
</evidence>
<dbReference type="Gene3D" id="2.160.10.10">
    <property type="entry name" value="Hexapeptide repeat proteins"/>
    <property type="match status" value="1"/>
</dbReference>
<dbReference type="CDD" id="cd04645">
    <property type="entry name" value="LbH_gamma_CA_like"/>
    <property type="match status" value="1"/>
</dbReference>
<dbReference type="Proteomes" id="UP000316252">
    <property type="component" value="Unassembled WGS sequence"/>
</dbReference>
<dbReference type="InterPro" id="IPR001451">
    <property type="entry name" value="Hexapep"/>
</dbReference>
<dbReference type="PANTHER" id="PTHR13061">
    <property type="entry name" value="DYNACTIN SUBUNIT P25"/>
    <property type="match status" value="1"/>
</dbReference>
<gene>
    <name evidence="1" type="ORF">FJ657_05855</name>
</gene>
<dbReference type="SUPFAM" id="SSF51161">
    <property type="entry name" value="Trimeric LpxA-like enzymes"/>
    <property type="match status" value="1"/>
</dbReference>
<evidence type="ECO:0000313" key="2">
    <source>
        <dbReference type="Proteomes" id="UP000316252"/>
    </source>
</evidence>
<name>A0A506XS13_9MICO</name>
<dbReference type="InterPro" id="IPR011004">
    <property type="entry name" value="Trimer_LpxA-like_sf"/>
</dbReference>
<sequence>MPLILPFEGDHPEIHPTAFIAPNATIIGRVRIGAEASVWYGTVLRGDLEWIELGEGSNIQDNSVVHTDLGNPTVIGAGVGIGHAAIIHGTTIGDGALVGMGSRLLSGSKLGARALLAAGAVLLEGHEVPDGHIAAGVPAKVRGEITDEGMRDRIARNAVQYRDLARAHRGLEPHES</sequence>
<dbReference type="RefSeq" id="WP_141162781.1">
    <property type="nucleotide sequence ID" value="NZ_VHQG01000002.1"/>
</dbReference>
<dbReference type="InterPro" id="IPR047324">
    <property type="entry name" value="LbH_gamma_CA-like"/>
</dbReference>
<dbReference type="PANTHER" id="PTHR13061:SF29">
    <property type="entry name" value="GAMMA CARBONIC ANHYDRASE-LIKE 1, MITOCHONDRIAL-RELATED"/>
    <property type="match status" value="1"/>
</dbReference>
<keyword evidence="2" id="KW-1185">Reference proteome</keyword>
<dbReference type="EMBL" id="VHQG01000002">
    <property type="protein sequence ID" value="TPW75421.1"/>
    <property type="molecule type" value="Genomic_DNA"/>
</dbReference>
<organism evidence="1 2">
    <name type="scientific">Schumannella soli</name>
    <dbReference type="NCBI Taxonomy" id="2590779"/>
    <lineage>
        <taxon>Bacteria</taxon>
        <taxon>Bacillati</taxon>
        <taxon>Actinomycetota</taxon>
        <taxon>Actinomycetes</taxon>
        <taxon>Micrococcales</taxon>
        <taxon>Microbacteriaceae</taxon>
        <taxon>Schumannella</taxon>
    </lineage>
</organism>
<dbReference type="AlphaFoldDB" id="A0A506XS13"/>
<dbReference type="Pfam" id="PF14602">
    <property type="entry name" value="Hexapep_2"/>
    <property type="match status" value="1"/>
</dbReference>
<proteinExistence type="predicted"/>